<protein>
    <submittedName>
        <fullName evidence="1">Uncharacterized protein</fullName>
    </submittedName>
</protein>
<proteinExistence type="predicted"/>
<organism evidence="1 2">
    <name type="scientific">Paenibacillus anseongense</name>
    <dbReference type="NCBI Taxonomy" id="2682845"/>
    <lineage>
        <taxon>Bacteria</taxon>
        <taxon>Bacillati</taxon>
        <taxon>Bacillota</taxon>
        <taxon>Bacilli</taxon>
        <taxon>Bacillales</taxon>
        <taxon>Paenibacillaceae</taxon>
        <taxon>Paenibacillus</taxon>
    </lineage>
</organism>
<sequence>MKTEMVDGTQLYFANGIVIWEDKGFTVEMYAMDDFDADTLKRIVKSFGVGKAMKQEQINQSQSNVDNLIQTQRAVPAPAARQ</sequence>
<name>A0ABW9UGY2_9BACL</name>
<evidence type="ECO:0000313" key="2">
    <source>
        <dbReference type="Proteomes" id="UP000467637"/>
    </source>
</evidence>
<dbReference type="Proteomes" id="UP000467637">
    <property type="component" value="Unassembled WGS sequence"/>
</dbReference>
<comment type="caution">
    <text evidence="1">The sequence shown here is derived from an EMBL/GenBank/DDBJ whole genome shotgun (WGS) entry which is preliminary data.</text>
</comment>
<keyword evidence="2" id="KW-1185">Reference proteome</keyword>
<accession>A0ABW9UGY2</accession>
<dbReference type="EMBL" id="WSEM01000034">
    <property type="protein sequence ID" value="MVQ39439.1"/>
    <property type="molecule type" value="Genomic_DNA"/>
</dbReference>
<gene>
    <name evidence="1" type="ORF">GON05_33100</name>
</gene>
<evidence type="ECO:0000313" key="1">
    <source>
        <dbReference type="EMBL" id="MVQ39439.1"/>
    </source>
</evidence>
<dbReference type="RefSeq" id="WP_157325539.1">
    <property type="nucleotide sequence ID" value="NZ_WSEM01000034.1"/>
</dbReference>
<reference evidence="1 2" key="1">
    <citation type="submission" date="2019-12" db="EMBL/GenBank/DDBJ databases">
        <authorList>
            <person name="Huq M.A."/>
        </authorList>
    </citation>
    <scope>NUCLEOTIDE SEQUENCE [LARGE SCALE GENOMIC DNA]</scope>
    <source>
        <strain evidence="1 2">MAH-34</strain>
    </source>
</reference>